<keyword evidence="1" id="KW-0223">Dioxygenase</keyword>
<name>A0A367ETS2_9ACTN</name>
<accession>A0A367ETS2</accession>
<dbReference type="EMBL" id="QOIL01000031">
    <property type="protein sequence ID" value="RCG20995.1"/>
    <property type="molecule type" value="Genomic_DNA"/>
</dbReference>
<reference evidence="1 2" key="1">
    <citation type="submission" date="2018-06" db="EMBL/GenBank/DDBJ databases">
        <title>Sphaerisporangium craniellae sp. nov., isolated from a marine sponge in the South China Sea.</title>
        <authorList>
            <person name="Li L."/>
        </authorList>
    </citation>
    <scope>NUCLEOTIDE SEQUENCE [LARGE SCALE GENOMIC DNA]</scope>
    <source>
        <strain evidence="1 2">CCTCC AA 208026</strain>
    </source>
</reference>
<dbReference type="AlphaFoldDB" id="A0A367ETS2"/>
<dbReference type="Gene3D" id="3.10.180.10">
    <property type="entry name" value="2,3-Dihydroxybiphenyl 1,2-Dioxygenase, domain 1"/>
    <property type="match status" value="1"/>
</dbReference>
<sequence length="99" mass="10915">MRARASLLVIYSTRAEECRDFYEELGLGFREERHGGGHEHVAAELPGGLVLEIYPATAERATGFLRIGFDLDGDASPGLPRGRHVLVDPDGRKVEVNVR</sequence>
<dbReference type="OrthoDB" id="5186830at2"/>
<protein>
    <submittedName>
        <fullName evidence="1">Glyoxalase/bleomycin resistance/dioxygenase family protein</fullName>
    </submittedName>
</protein>
<keyword evidence="1" id="KW-0560">Oxidoreductase</keyword>
<dbReference type="Proteomes" id="UP000253094">
    <property type="component" value="Unassembled WGS sequence"/>
</dbReference>
<keyword evidence="2" id="KW-1185">Reference proteome</keyword>
<dbReference type="GO" id="GO:0051213">
    <property type="term" value="F:dioxygenase activity"/>
    <property type="evidence" value="ECO:0007669"/>
    <property type="project" value="UniProtKB-KW"/>
</dbReference>
<dbReference type="InterPro" id="IPR029068">
    <property type="entry name" value="Glyas_Bleomycin-R_OHBP_Dase"/>
</dbReference>
<evidence type="ECO:0000313" key="1">
    <source>
        <dbReference type="EMBL" id="RCG20995.1"/>
    </source>
</evidence>
<comment type="caution">
    <text evidence="1">The sequence shown here is derived from an EMBL/GenBank/DDBJ whole genome shotgun (WGS) entry which is preliminary data.</text>
</comment>
<proteinExistence type="predicted"/>
<organism evidence="1 2">
    <name type="scientific">Sphaerisporangium album</name>
    <dbReference type="NCBI Taxonomy" id="509200"/>
    <lineage>
        <taxon>Bacteria</taxon>
        <taxon>Bacillati</taxon>
        <taxon>Actinomycetota</taxon>
        <taxon>Actinomycetes</taxon>
        <taxon>Streptosporangiales</taxon>
        <taxon>Streptosporangiaceae</taxon>
        <taxon>Sphaerisporangium</taxon>
    </lineage>
</organism>
<evidence type="ECO:0000313" key="2">
    <source>
        <dbReference type="Proteomes" id="UP000253094"/>
    </source>
</evidence>
<dbReference type="SUPFAM" id="SSF54593">
    <property type="entry name" value="Glyoxalase/Bleomycin resistance protein/Dihydroxybiphenyl dioxygenase"/>
    <property type="match status" value="1"/>
</dbReference>
<gene>
    <name evidence="1" type="ORF">DQ384_37010</name>
</gene>